<dbReference type="PROSITE" id="PS00745">
    <property type="entry name" value="RF_PROK_I"/>
    <property type="match status" value="1"/>
</dbReference>
<evidence type="ECO:0000313" key="4">
    <source>
        <dbReference type="EMBL" id="SNR49298.1"/>
    </source>
</evidence>
<dbReference type="PANTHER" id="PTHR43804">
    <property type="entry name" value="LD18447P"/>
    <property type="match status" value="1"/>
</dbReference>
<dbReference type="InterPro" id="IPR017509">
    <property type="entry name" value="PrfH"/>
</dbReference>
<organism evidence="4 5">
    <name type="scientific">Dokdonia pacifica</name>
    <dbReference type="NCBI Taxonomy" id="1627892"/>
    <lineage>
        <taxon>Bacteria</taxon>
        <taxon>Pseudomonadati</taxon>
        <taxon>Bacteroidota</taxon>
        <taxon>Flavobacteriia</taxon>
        <taxon>Flavobacteriales</taxon>
        <taxon>Flavobacteriaceae</taxon>
        <taxon>Dokdonia</taxon>
    </lineage>
</organism>
<sequence length="229" mass="26131">MDTLIQITAGRGPAECNWVVAKVLKAFIAALKEHNGNHVVLQKQQAGITAVQSVILRISGKNLDTFLSEWIGTIQWIGKSPYRTYHKRKNWFIKLQEVPQLATTSFHEKDVKYQAMRSTGPGGQNVNKVNSAVRATHIPTGIQCVAMDSRSQHQNKKLALQRLKDQFQAHHLEQLKEQATATWEQHLNIERGNPIRVFEGSDFKHQKKNKSYASKRQSLKNDLKKKSWD</sequence>
<dbReference type="InterPro" id="IPR045853">
    <property type="entry name" value="Pep_chain_release_fac_I_sf"/>
</dbReference>
<dbReference type="AlphaFoldDB" id="A0A238WSC9"/>
<dbReference type="NCBIfam" id="TIGR03072">
    <property type="entry name" value="release_prfH"/>
    <property type="match status" value="1"/>
</dbReference>
<feature type="region of interest" description="Disordered" evidence="2">
    <location>
        <begin position="200"/>
        <end position="229"/>
    </location>
</feature>
<dbReference type="Proteomes" id="UP000198379">
    <property type="component" value="Unassembled WGS sequence"/>
</dbReference>
<dbReference type="PANTHER" id="PTHR43804:SF9">
    <property type="entry name" value="PEPTIDE CHAIN RELEASE FACTOR HOMOLOG-RELATED"/>
    <property type="match status" value="1"/>
</dbReference>
<evidence type="ECO:0000256" key="1">
    <source>
        <dbReference type="ARBA" id="ARBA00010835"/>
    </source>
</evidence>
<comment type="similarity">
    <text evidence="1">Belongs to the prokaryotic/mitochondrial release factor family.</text>
</comment>
<name>A0A238WSC9_9FLAO</name>
<evidence type="ECO:0000256" key="2">
    <source>
        <dbReference type="SAM" id="MobiDB-lite"/>
    </source>
</evidence>
<reference evidence="4 5" key="1">
    <citation type="submission" date="2017-06" db="EMBL/GenBank/DDBJ databases">
        <authorList>
            <person name="Kim H.J."/>
            <person name="Triplett B.A."/>
        </authorList>
    </citation>
    <scope>NUCLEOTIDE SEQUENCE [LARGE SCALE GENOMIC DNA]</scope>
    <source>
        <strain evidence="4 5">DSM 25597</strain>
    </source>
</reference>
<proteinExistence type="inferred from homology"/>
<dbReference type="InterPro" id="IPR050057">
    <property type="entry name" value="Prokaryotic/Mito_RF"/>
</dbReference>
<dbReference type="GO" id="GO:0003747">
    <property type="term" value="F:translation release factor activity"/>
    <property type="evidence" value="ECO:0007669"/>
    <property type="project" value="InterPro"/>
</dbReference>
<feature type="compositionally biased region" description="Basic and acidic residues" evidence="2">
    <location>
        <begin position="219"/>
        <end position="229"/>
    </location>
</feature>
<dbReference type="EMBL" id="FZNY01000001">
    <property type="protein sequence ID" value="SNR49298.1"/>
    <property type="molecule type" value="Genomic_DNA"/>
</dbReference>
<dbReference type="SUPFAM" id="SSF75620">
    <property type="entry name" value="Release factor"/>
    <property type="match status" value="1"/>
</dbReference>
<dbReference type="OrthoDB" id="9815709at2"/>
<evidence type="ECO:0000313" key="5">
    <source>
        <dbReference type="Proteomes" id="UP000198379"/>
    </source>
</evidence>
<gene>
    <name evidence="4" type="ORF">SAMN06265376_1011416</name>
</gene>
<dbReference type="RefSeq" id="WP_089370668.1">
    <property type="nucleotide sequence ID" value="NZ_BMEP01000003.1"/>
</dbReference>
<dbReference type="Gene3D" id="3.30.70.1660">
    <property type="match status" value="1"/>
</dbReference>
<protein>
    <submittedName>
        <fullName evidence="4">Peptide chain release factor</fullName>
    </submittedName>
</protein>
<dbReference type="InterPro" id="IPR000352">
    <property type="entry name" value="Pep_chain_release_fac_I"/>
</dbReference>
<feature type="domain" description="Prokaryotic-type class I peptide chain release factors" evidence="3">
    <location>
        <begin position="117"/>
        <end position="133"/>
    </location>
</feature>
<keyword evidence="5" id="KW-1185">Reference proteome</keyword>
<accession>A0A238WSC9</accession>
<evidence type="ECO:0000259" key="3">
    <source>
        <dbReference type="PROSITE" id="PS00745"/>
    </source>
</evidence>
<dbReference type="Gene3D" id="3.30.160.20">
    <property type="match status" value="1"/>
</dbReference>
<dbReference type="Pfam" id="PF00472">
    <property type="entry name" value="RF-1"/>
    <property type="match status" value="1"/>
</dbReference>